<proteinExistence type="predicted"/>
<evidence type="ECO:0000313" key="10">
    <source>
        <dbReference type="Proteomes" id="UP000632222"/>
    </source>
</evidence>
<keyword evidence="4" id="KW-0812">Transmembrane</keyword>
<evidence type="ECO:0000256" key="3">
    <source>
        <dbReference type="ARBA" id="ARBA00022519"/>
    </source>
</evidence>
<accession>A0ABQ2DKA9</accession>
<keyword evidence="5" id="KW-1133">Transmembrane helix</keyword>
<reference evidence="10" key="1">
    <citation type="journal article" date="2019" name="Int. J. Syst. Evol. Microbiol.">
        <title>The Global Catalogue of Microorganisms (GCM) 10K type strain sequencing project: providing services to taxonomists for standard genome sequencing and annotation.</title>
        <authorList>
            <consortium name="The Broad Institute Genomics Platform"/>
            <consortium name="The Broad Institute Genome Sequencing Center for Infectious Disease"/>
            <person name="Wu L."/>
            <person name="Ma J."/>
        </authorList>
    </citation>
    <scope>NUCLEOTIDE SEQUENCE [LARGE SCALE GENOMIC DNA]</scope>
    <source>
        <strain evidence="10">JCM 14370</strain>
    </source>
</reference>
<keyword evidence="10" id="KW-1185">Reference proteome</keyword>
<dbReference type="Pfam" id="PF02698">
    <property type="entry name" value="DUF218"/>
    <property type="match status" value="1"/>
</dbReference>
<dbReference type="RefSeq" id="WP_189008980.1">
    <property type="nucleotide sequence ID" value="NZ_BMOD01000042.1"/>
</dbReference>
<sequence>MKSRIRLWSALFLGLVFLGIISLPVSDAIVKNAARDSLYDDASQTPHRKVGLLLGTSKFVGKQINLFYQYRLEAAALLYKNQKIDFVLVTGDNSTVYYDEPTTMKNDLVKLGIPADHIVLDYAGFRTLDSVVRASKVFGQEAFTVISQKFHNERAVYLAQARGLDAIGFNAQDVGGYGGMKVLLREQFARLAAILDVKVLNTQPKFLGEKIPIGEK</sequence>
<organism evidence="9 10">
    <name type="scientific">Deinococcus roseus</name>
    <dbReference type="NCBI Taxonomy" id="392414"/>
    <lineage>
        <taxon>Bacteria</taxon>
        <taxon>Thermotogati</taxon>
        <taxon>Deinococcota</taxon>
        <taxon>Deinococci</taxon>
        <taxon>Deinococcales</taxon>
        <taxon>Deinococcaceae</taxon>
        <taxon>Deinococcus</taxon>
    </lineage>
</organism>
<dbReference type="PANTHER" id="PTHR30336">
    <property type="entry name" value="INNER MEMBRANE PROTEIN, PROBABLE PERMEASE"/>
    <property type="match status" value="1"/>
</dbReference>
<evidence type="ECO:0000256" key="5">
    <source>
        <dbReference type="ARBA" id="ARBA00022989"/>
    </source>
</evidence>
<evidence type="ECO:0000256" key="2">
    <source>
        <dbReference type="ARBA" id="ARBA00022475"/>
    </source>
</evidence>
<dbReference type="Proteomes" id="UP000632222">
    <property type="component" value="Unassembled WGS sequence"/>
</dbReference>
<comment type="function">
    <text evidence="7">Participates in the barrier function of the cell envelope.</text>
</comment>
<feature type="domain" description="DUF218" evidence="8">
    <location>
        <begin position="67"/>
        <end position="171"/>
    </location>
</feature>
<dbReference type="PANTHER" id="PTHR30336:SF0">
    <property type="entry name" value="PROTEIN SANA"/>
    <property type="match status" value="1"/>
</dbReference>
<evidence type="ECO:0000256" key="1">
    <source>
        <dbReference type="ARBA" id="ARBA00004377"/>
    </source>
</evidence>
<comment type="caution">
    <text evidence="9">The sequence shown here is derived from an EMBL/GenBank/DDBJ whole genome shotgun (WGS) entry which is preliminary data.</text>
</comment>
<dbReference type="InterPro" id="IPR003848">
    <property type="entry name" value="DUF218"/>
</dbReference>
<evidence type="ECO:0000313" key="9">
    <source>
        <dbReference type="EMBL" id="GGJ58252.1"/>
    </source>
</evidence>
<dbReference type="InterPro" id="IPR051599">
    <property type="entry name" value="Cell_Envelope_Assoc"/>
</dbReference>
<dbReference type="EMBL" id="BMOD01000042">
    <property type="protein sequence ID" value="GGJ58252.1"/>
    <property type="molecule type" value="Genomic_DNA"/>
</dbReference>
<protein>
    <recommendedName>
        <fullName evidence="8">DUF218 domain-containing protein</fullName>
    </recommendedName>
</protein>
<name>A0ABQ2DKA9_9DEIO</name>
<keyword evidence="6" id="KW-0472">Membrane</keyword>
<evidence type="ECO:0000259" key="8">
    <source>
        <dbReference type="Pfam" id="PF02698"/>
    </source>
</evidence>
<keyword evidence="3" id="KW-0997">Cell inner membrane</keyword>
<evidence type="ECO:0000256" key="6">
    <source>
        <dbReference type="ARBA" id="ARBA00023136"/>
    </source>
</evidence>
<keyword evidence="2" id="KW-1003">Cell membrane</keyword>
<comment type="subcellular location">
    <subcellularLocation>
        <location evidence="1">Cell inner membrane</location>
        <topology evidence="1">Single-pass membrane protein</topology>
    </subcellularLocation>
</comment>
<gene>
    <name evidence="9" type="ORF">GCM10008938_50420</name>
</gene>
<evidence type="ECO:0000256" key="4">
    <source>
        <dbReference type="ARBA" id="ARBA00022692"/>
    </source>
</evidence>
<dbReference type="CDD" id="cd06259">
    <property type="entry name" value="YdcF-like"/>
    <property type="match status" value="1"/>
</dbReference>
<evidence type="ECO:0000256" key="7">
    <source>
        <dbReference type="ARBA" id="ARBA00037355"/>
    </source>
</evidence>